<name>A0A3M9MKT6_9BACT</name>
<evidence type="ECO:0000313" key="1">
    <source>
        <dbReference type="EMBL" id="RNI25827.1"/>
    </source>
</evidence>
<evidence type="ECO:0000313" key="2">
    <source>
        <dbReference type="Proteomes" id="UP000272117"/>
    </source>
</evidence>
<dbReference type="Proteomes" id="UP000272117">
    <property type="component" value="Unassembled WGS sequence"/>
</dbReference>
<dbReference type="EMBL" id="RJJD01000008">
    <property type="protein sequence ID" value="RNI25827.1"/>
    <property type="molecule type" value="Genomic_DNA"/>
</dbReference>
<organism evidence="1 2">
    <name type="scientific">Rufibacter latericius</name>
    <dbReference type="NCBI Taxonomy" id="2487040"/>
    <lineage>
        <taxon>Bacteria</taxon>
        <taxon>Pseudomonadati</taxon>
        <taxon>Bacteroidota</taxon>
        <taxon>Cytophagia</taxon>
        <taxon>Cytophagales</taxon>
        <taxon>Hymenobacteraceae</taxon>
        <taxon>Rufibacter</taxon>
    </lineage>
</organism>
<dbReference type="AlphaFoldDB" id="A0A3M9MKT6"/>
<sequence length="60" mass="6594">MILLVTFLIKEKSDKRGQTATAALRPGRKEVGSNYLQSGFEAVASRKLQTSDHGRSKSQT</sequence>
<accession>A0A3M9MKT6</accession>
<gene>
    <name evidence="1" type="ORF">EFB08_13355</name>
</gene>
<comment type="caution">
    <text evidence="1">The sequence shown here is derived from an EMBL/GenBank/DDBJ whole genome shotgun (WGS) entry which is preliminary data.</text>
</comment>
<reference evidence="1 2" key="1">
    <citation type="submission" date="2018-11" db="EMBL/GenBank/DDBJ databases">
        <title>Rufibacter latericius sp. nov., isolated from water in Baiyang Lake.</title>
        <authorList>
            <person name="Yang Y."/>
        </authorList>
    </citation>
    <scope>NUCLEOTIDE SEQUENCE [LARGE SCALE GENOMIC DNA]</scope>
    <source>
        <strain evidence="1 2">R-22-1c-1</strain>
    </source>
</reference>
<keyword evidence="2" id="KW-1185">Reference proteome</keyword>
<protein>
    <submittedName>
        <fullName evidence="1">Uncharacterized protein</fullName>
    </submittedName>
</protein>
<proteinExistence type="predicted"/>